<dbReference type="Proteomes" id="UP001586593">
    <property type="component" value="Unassembled WGS sequence"/>
</dbReference>
<dbReference type="InterPro" id="IPR036291">
    <property type="entry name" value="NAD(P)-bd_dom_sf"/>
</dbReference>
<evidence type="ECO:0000256" key="2">
    <source>
        <dbReference type="ARBA" id="ARBA00022857"/>
    </source>
</evidence>
<sequence length="259" mass="26888">MSPLNFRKLQDKHVLVIGGTSGIGRAVSEGALAAGAKATVSSSSQARVDSAVSELRSVYPDGQITGVAVDLAQAATLEADLDRLFTSAAAANGTVNHVVFTAADSLSLGGLDSVTVELVSKAAHMRMVVPVVLAKVAARHLPRERQSSLTLTSGSVADKPAKGWAVIAYMGGGLVSLTRALAVDLAPVRVNVVQPGFVDTPLWKMSEEEKRATIAAVEKKLLTAHFGEAADVAEAYLWLLKDNNATGTVAKTDAGFLLT</sequence>
<evidence type="ECO:0000313" key="4">
    <source>
        <dbReference type="EMBL" id="KAL1837571.1"/>
    </source>
</evidence>
<dbReference type="SUPFAM" id="SSF51735">
    <property type="entry name" value="NAD(P)-binding Rossmann-fold domains"/>
    <property type="match status" value="1"/>
</dbReference>
<comment type="caution">
    <text evidence="4">The sequence shown here is derived from an EMBL/GenBank/DDBJ whole genome shotgun (WGS) entry which is preliminary data.</text>
</comment>
<gene>
    <name evidence="4" type="ORF">VTK73DRAFT_4657</name>
</gene>
<dbReference type="InterPro" id="IPR002347">
    <property type="entry name" value="SDR_fam"/>
</dbReference>
<dbReference type="CDD" id="cd05233">
    <property type="entry name" value="SDR_c"/>
    <property type="match status" value="1"/>
</dbReference>
<evidence type="ECO:0000313" key="5">
    <source>
        <dbReference type="Proteomes" id="UP001586593"/>
    </source>
</evidence>
<organism evidence="4 5">
    <name type="scientific">Phialemonium thermophilum</name>
    <dbReference type="NCBI Taxonomy" id="223376"/>
    <lineage>
        <taxon>Eukaryota</taxon>
        <taxon>Fungi</taxon>
        <taxon>Dikarya</taxon>
        <taxon>Ascomycota</taxon>
        <taxon>Pezizomycotina</taxon>
        <taxon>Sordariomycetes</taxon>
        <taxon>Sordariomycetidae</taxon>
        <taxon>Cephalothecales</taxon>
        <taxon>Cephalothecaceae</taxon>
        <taxon>Phialemonium</taxon>
    </lineage>
</organism>
<dbReference type="InterPro" id="IPR057571">
    <property type="entry name" value="SDR_PhqE-like"/>
</dbReference>
<keyword evidence="3" id="KW-0560">Oxidoreductase</keyword>
<dbReference type="InterPro" id="IPR051122">
    <property type="entry name" value="SDR_DHRS6-like"/>
</dbReference>
<protein>
    <submittedName>
        <fullName evidence="4">Uncharacterized protein</fullName>
    </submittedName>
</protein>
<comment type="similarity">
    <text evidence="1">Belongs to the short-chain dehydrogenases/reductases (SDR) family.</text>
</comment>
<reference evidence="4 5" key="1">
    <citation type="journal article" date="2024" name="Commun. Biol.">
        <title>Comparative genomic analysis of thermophilic fungi reveals convergent evolutionary adaptations and gene losses.</title>
        <authorList>
            <person name="Steindorff A.S."/>
            <person name="Aguilar-Pontes M.V."/>
            <person name="Robinson A.J."/>
            <person name="Andreopoulos B."/>
            <person name="LaButti K."/>
            <person name="Kuo A."/>
            <person name="Mondo S."/>
            <person name="Riley R."/>
            <person name="Otillar R."/>
            <person name="Haridas S."/>
            <person name="Lipzen A."/>
            <person name="Grimwood J."/>
            <person name="Schmutz J."/>
            <person name="Clum A."/>
            <person name="Reid I.D."/>
            <person name="Moisan M.C."/>
            <person name="Butler G."/>
            <person name="Nguyen T.T.M."/>
            <person name="Dewar K."/>
            <person name="Conant G."/>
            <person name="Drula E."/>
            <person name="Henrissat B."/>
            <person name="Hansel C."/>
            <person name="Singer S."/>
            <person name="Hutchinson M.I."/>
            <person name="de Vries R.P."/>
            <person name="Natvig D.O."/>
            <person name="Powell A.J."/>
            <person name="Tsang A."/>
            <person name="Grigoriev I.V."/>
        </authorList>
    </citation>
    <scope>NUCLEOTIDE SEQUENCE [LARGE SCALE GENOMIC DNA]</scope>
    <source>
        <strain evidence="4 5">ATCC 24622</strain>
    </source>
</reference>
<dbReference type="Gene3D" id="3.40.50.720">
    <property type="entry name" value="NAD(P)-binding Rossmann-like Domain"/>
    <property type="match status" value="1"/>
</dbReference>
<proteinExistence type="inferred from homology"/>
<evidence type="ECO:0000256" key="3">
    <source>
        <dbReference type="ARBA" id="ARBA00023002"/>
    </source>
</evidence>
<dbReference type="EMBL" id="JAZHXJ010002620">
    <property type="protein sequence ID" value="KAL1837571.1"/>
    <property type="molecule type" value="Genomic_DNA"/>
</dbReference>
<accession>A0ABR3V834</accession>
<keyword evidence="5" id="KW-1185">Reference proteome</keyword>
<dbReference type="PANTHER" id="PTHR43477">
    <property type="entry name" value="DIHYDROANTICAPSIN 7-DEHYDROGENASE"/>
    <property type="match status" value="1"/>
</dbReference>
<name>A0ABR3V834_9PEZI</name>
<evidence type="ECO:0000256" key="1">
    <source>
        <dbReference type="ARBA" id="ARBA00006484"/>
    </source>
</evidence>
<dbReference type="PANTHER" id="PTHR43477:SF1">
    <property type="entry name" value="DIHYDROANTICAPSIN 7-DEHYDROGENASE"/>
    <property type="match status" value="1"/>
</dbReference>
<dbReference type="Pfam" id="PF23441">
    <property type="entry name" value="SDR"/>
    <property type="match status" value="1"/>
</dbReference>
<dbReference type="PRINTS" id="PR00081">
    <property type="entry name" value="GDHRDH"/>
</dbReference>
<keyword evidence="2" id="KW-0521">NADP</keyword>